<dbReference type="EMBL" id="CADCXU010002921">
    <property type="protein sequence ID" value="CAA9995037.1"/>
    <property type="molecule type" value="Genomic_DNA"/>
</dbReference>
<dbReference type="AlphaFoldDB" id="A0A6H5G0F9"/>
<accession>A0A6H5G0F9</accession>
<protein>
    <submittedName>
        <fullName evidence="2">Uncharacterized protein</fullName>
    </submittedName>
</protein>
<evidence type="ECO:0000313" key="3">
    <source>
        <dbReference type="Proteomes" id="UP000479000"/>
    </source>
</evidence>
<proteinExistence type="predicted"/>
<dbReference type="OrthoDB" id="8121347at2759"/>
<reference evidence="2 3" key="1">
    <citation type="submission" date="2020-02" db="EMBL/GenBank/DDBJ databases">
        <authorList>
            <person name="Ferguson B K."/>
        </authorList>
    </citation>
    <scope>NUCLEOTIDE SEQUENCE [LARGE SCALE GENOMIC DNA]</scope>
</reference>
<keyword evidence="3" id="KW-1185">Reference proteome</keyword>
<name>A0A6H5G0F9_9HEMI</name>
<dbReference type="Proteomes" id="UP000479000">
    <property type="component" value="Unassembled WGS sequence"/>
</dbReference>
<organism evidence="2 3">
    <name type="scientific">Nesidiocoris tenuis</name>
    <dbReference type="NCBI Taxonomy" id="355587"/>
    <lineage>
        <taxon>Eukaryota</taxon>
        <taxon>Metazoa</taxon>
        <taxon>Ecdysozoa</taxon>
        <taxon>Arthropoda</taxon>
        <taxon>Hexapoda</taxon>
        <taxon>Insecta</taxon>
        <taxon>Pterygota</taxon>
        <taxon>Neoptera</taxon>
        <taxon>Paraneoptera</taxon>
        <taxon>Hemiptera</taxon>
        <taxon>Heteroptera</taxon>
        <taxon>Panheteroptera</taxon>
        <taxon>Cimicomorpha</taxon>
        <taxon>Miridae</taxon>
        <taxon>Dicyphina</taxon>
        <taxon>Nesidiocoris</taxon>
    </lineage>
</organism>
<sequence>MKNMRFIGLNIRAIWWSKNLVSGPIVSIGLYDEPHSRARSRYCRPRGLLAAGFPPWPVSPLLSEPGDIELPRRHHVDGQLSADTWSTQKHRRTVNPDLKPSSKTDLQVAGLQEHATTPSRKLKG</sequence>
<feature type="compositionally biased region" description="Polar residues" evidence="1">
    <location>
        <begin position="114"/>
        <end position="124"/>
    </location>
</feature>
<evidence type="ECO:0000313" key="2">
    <source>
        <dbReference type="EMBL" id="CAA9995037.1"/>
    </source>
</evidence>
<evidence type="ECO:0000256" key="1">
    <source>
        <dbReference type="SAM" id="MobiDB-lite"/>
    </source>
</evidence>
<gene>
    <name evidence="2" type="ORF">NTEN_LOCUS1828</name>
</gene>
<feature type="region of interest" description="Disordered" evidence="1">
    <location>
        <begin position="79"/>
        <end position="124"/>
    </location>
</feature>